<evidence type="ECO:0000256" key="3">
    <source>
        <dbReference type="ARBA" id="ARBA00022679"/>
    </source>
</evidence>
<keyword evidence="2 7" id="KW-0489">Methyltransferase</keyword>
<protein>
    <recommendedName>
        <fullName evidence="1">DNA (cytosine-5-)-methyltransferase</fullName>
        <ecNumber evidence="1">2.1.1.37</ecNumber>
    </recommendedName>
</protein>
<proteinExistence type="inferred from homology"/>
<feature type="active site" evidence="7">
    <location>
        <position position="75"/>
    </location>
</feature>
<dbReference type="GO" id="GO:0032259">
    <property type="term" value="P:methylation"/>
    <property type="evidence" value="ECO:0007669"/>
    <property type="project" value="UniProtKB-KW"/>
</dbReference>
<keyword evidence="4 7" id="KW-0949">S-adenosyl-L-methionine</keyword>
<dbReference type="InterPro" id="IPR001525">
    <property type="entry name" value="C5_MeTfrase"/>
</dbReference>
<evidence type="ECO:0000256" key="9">
    <source>
        <dbReference type="SAM" id="MobiDB-lite"/>
    </source>
</evidence>
<dbReference type="Gene3D" id="3.90.120.10">
    <property type="entry name" value="DNA Methylase, subunit A, domain 2"/>
    <property type="match status" value="1"/>
</dbReference>
<keyword evidence="3 7" id="KW-0808">Transferase</keyword>
<keyword evidence="5" id="KW-0680">Restriction system</keyword>
<evidence type="ECO:0000256" key="5">
    <source>
        <dbReference type="ARBA" id="ARBA00022747"/>
    </source>
</evidence>
<evidence type="ECO:0000256" key="8">
    <source>
        <dbReference type="RuleBase" id="RU000416"/>
    </source>
</evidence>
<dbReference type="GO" id="GO:0009307">
    <property type="term" value="P:DNA restriction-modification system"/>
    <property type="evidence" value="ECO:0007669"/>
    <property type="project" value="UniProtKB-KW"/>
</dbReference>
<dbReference type="STRING" id="1189325.SAMN04488119_102261"/>
<dbReference type="Pfam" id="PF00145">
    <property type="entry name" value="DNA_methylase"/>
    <property type="match status" value="1"/>
</dbReference>
<evidence type="ECO:0000313" key="11">
    <source>
        <dbReference type="Proteomes" id="UP000184066"/>
    </source>
</evidence>
<accession>A0A1M7RX84</accession>
<dbReference type="EC" id="2.1.1.37" evidence="1"/>
<comment type="similarity">
    <text evidence="7 8">Belongs to the class I-like SAM-binding methyltransferase superfamily. C5-methyltransferase family.</text>
</comment>
<dbReference type="PANTHER" id="PTHR46098:SF1">
    <property type="entry name" value="TRNA (CYTOSINE(38)-C(5))-METHYLTRANSFERASE"/>
    <property type="match status" value="1"/>
</dbReference>
<name>A0A1M7RX84_9RHOB</name>
<evidence type="ECO:0000256" key="6">
    <source>
        <dbReference type="ARBA" id="ARBA00047422"/>
    </source>
</evidence>
<feature type="region of interest" description="Disordered" evidence="9">
    <location>
        <begin position="377"/>
        <end position="397"/>
    </location>
</feature>
<comment type="catalytic activity">
    <reaction evidence="6">
        <text>a 2'-deoxycytidine in DNA + S-adenosyl-L-methionine = a 5-methyl-2'-deoxycytidine in DNA + S-adenosyl-L-homocysteine + H(+)</text>
        <dbReference type="Rhea" id="RHEA:13681"/>
        <dbReference type="Rhea" id="RHEA-COMP:11369"/>
        <dbReference type="Rhea" id="RHEA-COMP:11370"/>
        <dbReference type="ChEBI" id="CHEBI:15378"/>
        <dbReference type="ChEBI" id="CHEBI:57856"/>
        <dbReference type="ChEBI" id="CHEBI:59789"/>
        <dbReference type="ChEBI" id="CHEBI:85452"/>
        <dbReference type="ChEBI" id="CHEBI:85454"/>
        <dbReference type="EC" id="2.1.1.37"/>
    </reaction>
</comment>
<dbReference type="EMBL" id="FRDL01000001">
    <property type="protein sequence ID" value="SHN50771.1"/>
    <property type="molecule type" value="Genomic_DNA"/>
</dbReference>
<feature type="compositionally biased region" description="Low complexity" evidence="9">
    <location>
        <begin position="377"/>
        <end position="388"/>
    </location>
</feature>
<dbReference type="PRINTS" id="PR00105">
    <property type="entry name" value="C5METTRFRASE"/>
</dbReference>
<reference evidence="10 11" key="1">
    <citation type="submission" date="2016-12" db="EMBL/GenBank/DDBJ databases">
        <authorList>
            <person name="Song W.-J."/>
            <person name="Kurnit D.M."/>
        </authorList>
    </citation>
    <scope>NUCLEOTIDE SEQUENCE [LARGE SCALE GENOMIC DNA]</scope>
    <source>
        <strain evidence="10 11">CGMCC 1.10808</strain>
    </source>
</reference>
<evidence type="ECO:0000256" key="7">
    <source>
        <dbReference type="PROSITE-ProRule" id="PRU01016"/>
    </source>
</evidence>
<dbReference type="PROSITE" id="PS51679">
    <property type="entry name" value="SAM_MT_C5"/>
    <property type="match status" value="1"/>
</dbReference>
<dbReference type="NCBIfam" id="TIGR00675">
    <property type="entry name" value="dcm"/>
    <property type="match status" value="1"/>
</dbReference>
<evidence type="ECO:0000256" key="2">
    <source>
        <dbReference type="ARBA" id="ARBA00022603"/>
    </source>
</evidence>
<dbReference type="OrthoDB" id="9813719at2"/>
<dbReference type="GO" id="GO:0003886">
    <property type="term" value="F:DNA (cytosine-5-)-methyltransferase activity"/>
    <property type="evidence" value="ECO:0007669"/>
    <property type="project" value="UniProtKB-EC"/>
</dbReference>
<dbReference type="Proteomes" id="UP000184066">
    <property type="component" value="Unassembled WGS sequence"/>
</dbReference>
<evidence type="ECO:0000256" key="1">
    <source>
        <dbReference type="ARBA" id="ARBA00011975"/>
    </source>
</evidence>
<dbReference type="RefSeq" id="WP_072745839.1">
    <property type="nucleotide sequence ID" value="NZ_FOHL01000002.1"/>
</dbReference>
<dbReference type="AlphaFoldDB" id="A0A1M7RX84"/>
<dbReference type="InterPro" id="IPR050750">
    <property type="entry name" value="C5-MTase"/>
</dbReference>
<dbReference type="InterPro" id="IPR029063">
    <property type="entry name" value="SAM-dependent_MTases_sf"/>
</dbReference>
<evidence type="ECO:0000256" key="4">
    <source>
        <dbReference type="ARBA" id="ARBA00022691"/>
    </source>
</evidence>
<organism evidence="10 11">
    <name type="scientific">Oceanicella actignis</name>
    <dbReference type="NCBI Taxonomy" id="1189325"/>
    <lineage>
        <taxon>Bacteria</taxon>
        <taxon>Pseudomonadati</taxon>
        <taxon>Pseudomonadota</taxon>
        <taxon>Alphaproteobacteria</taxon>
        <taxon>Rhodobacterales</taxon>
        <taxon>Paracoccaceae</taxon>
        <taxon>Oceanicella</taxon>
    </lineage>
</organism>
<dbReference type="SUPFAM" id="SSF53335">
    <property type="entry name" value="S-adenosyl-L-methionine-dependent methyltransferases"/>
    <property type="match status" value="1"/>
</dbReference>
<gene>
    <name evidence="10" type="ORF">SAMN05216200_101257</name>
</gene>
<dbReference type="PANTHER" id="PTHR46098">
    <property type="entry name" value="TRNA (CYTOSINE(38)-C(5))-METHYLTRANSFERASE"/>
    <property type="match status" value="1"/>
</dbReference>
<dbReference type="Gene3D" id="3.40.50.150">
    <property type="entry name" value="Vaccinia Virus protein VP39"/>
    <property type="match status" value="1"/>
</dbReference>
<keyword evidence="11" id="KW-1185">Reference proteome</keyword>
<sequence>MARRAFYEFFAGGGMARIGLGAGWRCLMANDNDPVKCAAYRENFGGAHLIERPVAELCAADLPGRADLAWASFPCQDLSLAGLRRGMSAARSGAFWGFWFLIEQLLREGRAPRALMIENVVGLASSNDAADLAALTGALAQAGYSYDAHVVDAAGFVPQSRPRLFIFAWLGPTPAHMIDPAPVRPMPLFRGLIRIGPDSDRAFVPLRLAPPPGRRADLGDLLEDRPADQRWRSAAQTRALLALMTPRHRARVEEARARARAEGRRVAGGVYRRTRPDGKGGTVQRAEVRFDVAGCLRTPAGGSSRQTVLACEPDGRLRSRLLSAREAARLMGLPDDYRLPPTYTNAYKLAGDGVVPPVVRHLAAHLIEPLLDAQDAAGAAPQGRPRAATVVTGAGAP</sequence>
<evidence type="ECO:0000313" key="10">
    <source>
        <dbReference type="EMBL" id="SHN50771.1"/>
    </source>
</evidence>